<evidence type="ECO:0000256" key="9">
    <source>
        <dbReference type="ARBA" id="ARBA00023136"/>
    </source>
</evidence>
<evidence type="ECO:0000256" key="2">
    <source>
        <dbReference type="ARBA" id="ARBA00022553"/>
    </source>
</evidence>
<sequence length="367" mass="39867">MNNPDVRGLKTKLNTSSAPHIPARISVQKVMLWVCLALVPATLAHVYYFGMGILLQLSLAVASAYLFEWWCLHWRKQPIKPFITDLSALVTAWLFVLCISPIAPWYVAVVGMFFAIVVAKHLYGGLGHNIFNPAMVGFCAILIAFPQSLSLWLPPGGLMESLAASQSLSALAIIDWVFMGHTSQHIANLNIDAVTAATPLSAVQTGLQQGYSLSEVTEQSIFGEFGGLGWEWIANWLFIGGAFLLYKRIITWHVPAAVLMTTIAASTPFYLFNGDLFMSPQQHIFSGGIMLAAFFIATDPTSGCSSFRGKLIFGAGVAILTVLIRNFGSFPDGIAFAVLLMNMSAPLIDQITIPQPYGKKSGTDHHG</sequence>
<feature type="transmembrane region" description="Helical" evidence="10">
    <location>
        <begin position="130"/>
        <end position="153"/>
    </location>
</feature>
<evidence type="ECO:0000256" key="1">
    <source>
        <dbReference type="ARBA" id="ARBA00022448"/>
    </source>
</evidence>
<organism evidence="11">
    <name type="scientific">hydrothermal vent metagenome</name>
    <dbReference type="NCBI Taxonomy" id="652676"/>
    <lineage>
        <taxon>unclassified sequences</taxon>
        <taxon>metagenomes</taxon>
        <taxon>ecological metagenomes</taxon>
    </lineage>
</organism>
<dbReference type="PANTHER" id="PTHR30578">
    <property type="entry name" value="ELECTRON TRANSPORT COMPLEX PROTEIN RNFD"/>
    <property type="match status" value="1"/>
</dbReference>
<evidence type="ECO:0000256" key="8">
    <source>
        <dbReference type="ARBA" id="ARBA00022989"/>
    </source>
</evidence>
<gene>
    <name evidence="11" type="ORF">MNBD_GAMMA02-1735</name>
</gene>
<feature type="transmembrane region" description="Helical" evidence="10">
    <location>
        <begin position="53"/>
        <end position="70"/>
    </location>
</feature>
<keyword evidence="1" id="KW-0813">Transport</keyword>
<evidence type="ECO:0000256" key="7">
    <source>
        <dbReference type="ARBA" id="ARBA00022982"/>
    </source>
</evidence>
<keyword evidence="3" id="KW-0285">Flavoprotein</keyword>
<evidence type="ECO:0000313" key="11">
    <source>
        <dbReference type="EMBL" id="VAW47880.1"/>
    </source>
</evidence>
<dbReference type="HAMAP" id="MF_00462">
    <property type="entry name" value="RsxD_RnfD"/>
    <property type="match status" value="1"/>
</dbReference>
<evidence type="ECO:0000256" key="6">
    <source>
        <dbReference type="ARBA" id="ARBA00022967"/>
    </source>
</evidence>
<dbReference type="Pfam" id="PF03116">
    <property type="entry name" value="NQR2_RnfD_RnfE"/>
    <property type="match status" value="1"/>
</dbReference>
<keyword evidence="6" id="KW-1278">Translocase</keyword>
<reference evidence="11" key="1">
    <citation type="submission" date="2018-06" db="EMBL/GenBank/DDBJ databases">
        <authorList>
            <person name="Zhirakovskaya E."/>
        </authorList>
    </citation>
    <scope>NUCLEOTIDE SEQUENCE</scope>
</reference>
<protein>
    <submittedName>
        <fullName evidence="11">Electron transport complex protein RnfD</fullName>
    </submittedName>
</protein>
<keyword evidence="9 10" id="KW-0472">Membrane</keyword>
<dbReference type="GO" id="GO:0055085">
    <property type="term" value="P:transmembrane transport"/>
    <property type="evidence" value="ECO:0007669"/>
    <property type="project" value="InterPro"/>
</dbReference>
<feature type="transmembrane region" description="Helical" evidence="10">
    <location>
        <begin position="283"/>
        <end position="299"/>
    </location>
</feature>
<keyword evidence="8 10" id="KW-1133">Transmembrane helix</keyword>
<dbReference type="EMBL" id="UOFA01000374">
    <property type="protein sequence ID" value="VAW47880.1"/>
    <property type="molecule type" value="Genomic_DNA"/>
</dbReference>
<name>A0A3B0W640_9ZZZZ</name>
<dbReference type="AlphaFoldDB" id="A0A3B0W640"/>
<evidence type="ECO:0000256" key="3">
    <source>
        <dbReference type="ARBA" id="ARBA00022630"/>
    </source>
</evidence>
<keyword evidence="4" id="KW-0288">FMN</keyword>
<evidence type="ECO:0000256" key="10">
    <source>
        <dbReference type="SAM" id="Phobius"/>
    </source>
</evidence>
<feature type="transmembrane region" description="Helical" evidence="10">
    <location>
        <begin position="253"/>
        <end position="271"/>
    </location>
</feature>
<keyword evidence="2" id="KW-0597">Phosphoprotein</keyword>
<keyword evidence="5 10" id="KW-0812">Transmembrane</keyword>
<feature type="transmembrane region" description="Helical" evidence="10">
    <location>
        <begin position="30"/>
        <end position="47"/>
    </location>
</feature>
<dbReference type="NCBIfam" id="TIGR01946">
    <property type="entry name" value="rnfD"/>
    <property type="match status" value="1"/>
</dbReference>
<dbReference type="GO" id="GO:0005886">
    <property type="term" value="C:plasma membrane"/>
    <property type="evidence" value="ECO:0007669"/>
    <property type="project" value="TreeGrafter"/>
</dbReference>
<dbReference type="InterPro" id="IPR004338">
    <property type="entry name" value="NqrB/RnfD"/>
</dbReference>
<keyword evidence="7" id="KW-0249">Electron transport</keyword>
<dbReference type="PANTHER" id="PTHR30578:SF0">
    <property type="entry name" value="ION-TRANSLOCATING OXIDOREDUCTASE COMPLEX SUBUNIT D"/>
    <property type="match status" value="1"/>
</dbReference>
<dbReference type="GO" id="GO:0022900">
    <property type="term" value="P:electron transport chain"/>
    <property type="evidence" value="ECO:0007669"/>
    <property type="project" value="InterPro"/>
</dbReference>
<proteinExistence type="inferred from homology"/>
<feature type="transmembrane region" description="Helical" evidence="10">
    <location>
        <begin position="311"/>
        <end position="328"/>
    </location>
</feature>
<accession>A0A3B0W640</accession>
<evidence type="ECO:0000256" key="5">
    <source>
        <dbReference type="ARBA" id="ARBA00022692"/>
    </source>
</evidence>
<dbReference type="InterPro" id="IPR011303">
    <property type="entry name" value="RnfD_bac"/>
</dbReference>
<evidence type="ECO:0000256" key="4">
    <source>
        <dbReference type="ARBA" id="ARBA00022643"/>
    </source>
</evidence>